<dbReference type="STRING" id="97972.A0A2V1DGI6"/>
<accession>A0A2V1DGI6</accession>
<organism evidence="1 2">
    <name type="scientific">Periconia macrospinosa</name>
    <dbReference type="NCBI Taxonomy" id="97972"/>
    <lineage>
        <taxon>Eukaryota</taxon>
        <taxon>Fungi</taxon>
        <taxon>Dikarya</taxon>
        <taxon>Ascomycota</taxon>
        <taxon>Pezizomycotina</taxon>
        <taxon>Dothideomycetes</taxon>
        <taxon>Pleosporomycetidae</taxon>
        <taxon>Pleosporales</taxon>
        <taxon>Massarineae</taxon>
        <taxon>Periconiaceae</taxon>
        <taxon>Periconia</taxon>
    </lineage>
</organism>
<sequence>MQLDGYSILAQVGASAPLAAVLGLQTNFKYASHRRQFTPLGNYWKLLQDASREQAIIYDAGQRRSWLVPKLSLLLHMCHAYTLACTGTPDDRVPYVDPHCDAIEVIKALEPLGDTPVCGGKTDKFLFRELLLGLNTNLLKTVASIRRSSGKKLYGFEFMDVVTEPGRGSCMKKLDVLSLAKNWLEIVNVVDAVVVCSDLGEAIIAVEGNGRKSTSCNMLPKNLDYLAATLPCLARLAEREGGGLSAGGQPIRIGENTLWELRGNPFGICQHGNSNETCWKRLDLVQRLVRKRRFEFRVPLRAVQPSPLKQLPASGAVVFGKWDP</sequence>
<dbReference type="AlphaFoldDB" id="A0A2V1DGI6"/>
<protein>
    <submittedName>
        <fullName evidence="1">Uncharacterized protein</fullName>
    </submittedName>
</protein>
<dbReference type="Proteomes" id="UP000244855">
    <property type="component" value="Unassembled WGS sequence"/>
</dbReference>
<dbReference type="OrthoDB" id="1577640at2759"/>
<gene>
    <name evidence="1" type="ORF">DM02DRAFT_533559</name>
</gene>
<evidence type="ECO:0000313" key="2">
    <source>
        <dbReference type="Proteomes" id="UP000244855"/>
    </source>
</evidence>
<proteinExistence type="predicted"/>
<keyword evidence="2" id="KW-1185">Reference proteome</keyword>
<evidence type="ECO:0000313" key="1">
    <source>
        <dbReference type="EMBL" id="PVH97252.1"/>
    </source>
</evidence>
<name>A0A2V1DGI6_9PLEO</name>
<reference evidence="1 2" key="1">
    <citation type="journal article" date="2018" name="Sci. Rep.">
        <title>Comparative genomics provides insights into the lifestyle and reveals functional heterogeneity of dark septate endophytic fungi.</title>
        <authorList>
            <person name="Knapp D.G."/>
            <person name="Nemeth J.B."/>
            <person name="Barry K."/>
            <person name="Hainaut M."/>
            <person name="Henrissat B."/>
            <person name="Johnson J."/>
            <person name="Kuo A."/>
            <person name="Lim J.H.P."/>
            <person name="Lipzen A."/>
            <person name="Nolan M."/>
            <person name="Ohm R.A."/>
            <person name="Tamas L."/>
            <person name="Grigoriev I.V."/>
            <person name="Spatafora J.W."/>
            <person name="Nagy L.G."/>
            <person name="Kovacs G.M."/>
        </authorList>
    </citation>
    <scope>NUCLEOTIDE SEQUENCE [LARGE SCALE GENOMIC DNA]</scope>
    <source>
        <strain evidence="1 2">DSE2036</strain>
    </source>
</reference>
<dbReference type="EMBL" id="KZ805441">
    <property type="protein sequence ID" value="PVH97252.1"/>
    <property type="molecule type" value="Genomic_DNA"/>
</dbReference>